<feature type="compositionally biased region" description="Basic and acidic residues" evidence="1">
    <location>
        <begin position="62"/>
        <end position="75"/>
    </location>
</feature>
<evidence type="ECO:0000256" key="1">
    <source>
        <dbReference type="SAM" id="MobiDB-lite"/>
    </source>
</evidence>
<sequence>MDIKASEGASRKHPAPVTSSAARSHFDLSHVGDIPRASPDTHPIPNPVNAANLHSRVITPTECRRKECRSRHDLQLHGPQRVDANSPGRRRDGGAWGKVSGGAGGREREERSDGREGKARR</sequence>
<feature type="region of interest" description="Disordered" evidence="1">
    <location>
        <begin position="1"/>
        <end position="121"/>
    </location>
</feature>
<feature type="compositionally biased region" description="Basic and acidic residues" evidence="1">
    <location>
        <begin position="105"/>
        <end position="121"/>
    </location>
</feature>
<dbReference type="Proteomes" id="UP001153269">
    <property type="component" value="Unassembled WGS sequence"/>
</dbReference>
<evidence type="ECO:0000313" key="3">
    <source>
        <dbReference type="Proteomes" id="UP001153269"/>
    </source>
</evidence>
<dbReference type="AlphaFoldDB" id="A0A9N7TPU2"/>
<protein>
    <submittedName>
        <fullName evidence="2">Uncharacterized protein</fullName>
    </submittedName>
</protein>
<evidence type="ECO:0000313" key="2">
    <source>
        <dbReference type="EMBL" id="CAB1416048.1"/>
    </source>
</evidence>
<gene>
    <name evidence="2" type="ORF">PLEPLA_LOCUS3804</name>
</gene>
<name>A0A9N7TPU2_PLEPL</name>
<feature type="compositionally biased region" description="Gly residues" evidence="1">
    <location>
        <begin position="94"/>
        <end position="104"/>
    </location>
</feature>
<organism evidence="2 3">
    <name type="scientific">Pleuronectes platessa</name>
    <name type="common">European plaice</name>
    <dbReference type="NCBI Taxonomy" id="8262"/>
    <lineage>
        <taxon>Eukaryota</taxon>
        <taxon>Metazoa</taxon>
        <taxon>Chordata</taxon>
        <taxon>Craniata</taxon>
        <taxon>Vertebrata</taxon>
        <taxon>Euteleostomi</taxon>
        <taxon>Actinopterygii</taxon>
        <taxon>Neopterygii</taxon>
        <taxon>Teleostei</taxon>
        <taxon>Neoteleostei</taxon>
        <taxon>Acanthomorphata</taxon>
        <taxon>Carangaria</taxon>
        <taxon>Pleuronectiformes</taxon>
        <taxon>Pleuronectoidei</taxon>
        <taxon>Pleuronectidae</taxon>
        <taxon>Pleuronectes</taxon>
    </lineage>
</organism>
<comment type="caution">
    <text evidence="2">The sequence shown here is derived from an EMBL/GenBank/DDBJ whole genome shotgun (WGS) entry which is preliminary data.</text>
</comment>
<accession>A0A9N7TPU2</accession>
<reference evidence="2" key="1">
    <citation type="submission" date="2020-03" db="EMBL/GenBank/DDBJ databases">
        <authorList>
            <person name="Weist P."/>
        </authorList>
    </citation>
    <scope>NUCLEOTIDE SEQUENCE</scope>
</reference>
<dbReference type="EMBL" id="CADEAL010000186">
    <property type="protein sequence ID" value="CAB1416048.1"/>
    <property type="molecule type" value="Genomic_DNA"/>
</dbReference>
<proteinExistence type="predicted"/>
<keyword evidence="3" id="KW-1185">Reference proteome</keyword>